<dbReference type="InterPro" id="IPR008963">
    <property type="entry name" value="Purple_acid_Pase-like_N"/>
</dbReference>
<dbReference type="SUPFAM" id="SSF56300">
    <property type="entry name" value="Metallo-dependent phosphatases"/>
    <property type="match status" value="1"/>
</dbReference>
<protein>
    <submittedName>
        <fullName evidence="3">Metallophosphoesterase</fullName>
    </submittedName>
</protein>
<dbReference type="AlphaFoldDB" id="A0A7G8TDR5"/>
<dbReference type="InterPro" id="IPR029052">
    <property type="entry name" value="Metallo-depent_PP-like"/>
</dbReference>
<evidence type="ECO:0000259" key="2">
    <source>
        <dbReference type="Pfam" id="PF00149"/>
    </source>
</evidence>
<gene>
    <name evidence="3" type="ORF">HCR03_05780</name>
</gene>
<accession>A0A7G8TDR5</accession>
<dbReference type="KEGG" id="cfem:HCR03_05780"/>
<dbReference type="Gene3D" id="2.60.120.200">
    <property type="match status" value="1"/>
</dbReference>
<name>A0A7G8TDR5_9FIRM</name>
<dbReference type="GO" id="GO:0003993">
    <property type="term" value="F:acid phosphatase activity"/>
    <property type="evidence" value="ECO:0007669"/>
    <property type="project" value="InterPro"/>
</dbReference>
<dbReference type="InterPro" id="IPR039331">
    <property type="entry name" value="PAPs-like"/>
</dbReference>
<dbReference type="GO" id="GO:0046872">
    <property type="term" value="F:metal ion binding"/>
    <property type="evidence" value="ECO:0007669"/>
    <property type="project" value="InterPro"/>
</dbReference>
<dbReference type="SUPFAM" id="SSF49363">
    <property type="entry name" value="Purple acid phosphatase, N-terminal domain"/>
    <property type="match status" value="1"/>
</dbReference>
<dbReference type="InterPro" id="IPR013320">
    <property type="entry name" value="ConA-like_dom_sf"/>
</dbReference>
<dbReference type="RefSeq" id="WP_187037081.1">
    <property type="nucleotide sequence ID" value="NZ_CP060286.1"/>
</dbReference>
<evidence type="ECO:0000313" key="4">
    <source>
        <dbReference type="Proteomes" id="UP000515909"/>
    </source>
</evidence>
<dbReference type="Gene3D" id="3.60.21.10">
    <property type="match status" value="1"/>
</dbReference>
<evidence type="ECO:0000256" key="1">
    <source>
        <dbReference type="ARBA" id="ARBA00022729"/>
    </source>
</evidence>
<dbReference type="Proteomes" id="UP000515909">
    <property type="component" value="Chromosome"/>
</dbReference>
<dbReference type="EMBL" id="CP060286">
    <property type="protein sequence ID" value="QNK41756.1"/>
    <property type="molecule type" value="Genomic_DNA"/>
</dbReference>
<feature type="domain" description="Calcineurin-like phosphoesterase" evidence="2">
    <location>
        <begin position="124"/>
        <end position="318"/>
    </location>
</feature>
<dbReference type="PANTHER" id="PTHR22953:SF153">
    <property type="entry name" value="PURPLE ACID PHOSPHATASE"/>
    <property type="match status" value="1"/>
</dbReference>
<reference evidence="3 4" key="1">
    <citation type="submission" date="2020-08" db="EMBL/GenBank/DDBJ databases">
        <title>The isolate Caproiciproducens sp. 7D4C2 produces n-caproate at mildly acidic conditions from hexoses: genome and rBOX comparison with related strains and chain-elongating bacteria.</title>
        <authorList>
            <person name="Esquivel-Elizondo S."/>
            <person name="Bagci C."/>
            <person name="Temovska M."/>
            <person name="Jeon B.S."/>
            <person name="Bessarab I."/>
            <person name="Williams R.B.H."/>
            <person name="Huson D.H."/>
            <person name="Angenent L.T."/>
        </authorList>
    </citation>
    <scope>NUCLEOTIDE SEQUENCE [LARGE SCALE GENOMIC DNA]</scope>
    <source>
        <strain evidence="3 4">7D4C2</strain>
    </source>
</reference>
<keyword evidence="1" id="KW-0732">Signal</keyword>
<dbReference type="InterPro" id="IPR013783">
    <property type="entry name" value="Ig-like_fold"/>
</dbReference>
<proteinExistence type="predicted"/>
<sequence>MLDCQENYKTGGGSESVFIDGIEVNGPYLLAPFPTCMTVAWEAGFSADASLFYGLAGEKPLEAAVSVHREADAGSTDGIKHFIYYANLKNLEPDSRYGYSIVFPSGERMDGQFKTLRKDPDNLNVMIVGDTHLFRIYKQFEHAALTSKPDFMINLGDIPAGSGYQRDQYISGWFRKIPNLLRSIPVVYIPGNHDDGPLFNDFFAFPQSTVYRCDAAKRTFSFDCGGAHFLMVDSCSWGLTEMNSVNSGLPVDRQTRKVREDTLNWAENDLKSEKARNAKWRILLIHHPYTDEFTNKYMVPIAEKQRVDLMIGGHLHYYIKNLSIHPNHRAVYITQGNAESPEAELKEGSLEERLLSDYPEAVALGKENFSELHIGDERLIYEGFGFQNDTDLPVRMDRMVMDKDLPQVRLSNVEIKALDNLGNLGITGCARNEGDSIAALNLQIEDNGVRKNLNLFGSRGNERVILLNGREEKCFSTVYRAETAGAHTVRVGDKYLEVTVQNGEKLSFGSLKLMVNRQKSYFAVAIDVTNHENVPVTEFPVNLVVNKKTVETKIVSLSGHENTQVEFLYRYLHNGLYTIQVNDSEEKTIDIQDYLCVVPRVKDRSGCGNDALIRGNPPVVHRDGRTYVCLNHNEDYLEIPCSESLIVDDEFSGIVEAKINRLAKDTEMGHNPLMVKGKSVGWGATYLIRMVVERSGMMKWGTCYGSTEYAWEGGKAALNKWTQYTLAFSKESGGDSYCDEDRVSSIPGVEGSCQLRNWENDPLFIGYSYIGHVIREISRPKYFTHLSADIGQVRFYRKKLTDRGIAAVFHNPKQRGPAGEKLAVWLDFDNICDTGAHTTEWRRPAEFKPAYKMDRKLWNFEKIEIHADTPETVLLEATVEVSDDEQHVNGLKKISIKNGAMAVDLSDLQPSQFIRIRTIFKASLSEKGTFIPRLREYRITASNGRTNASVVWATRRDWEKGEFEGAVGFEPVDRLKVFDEYTDVIHG</sequence>
<dbReference type="Gene3D" id="2.60.40.10">
    <property type="entry name" value="Immunoglobulins"/>
    <property type="match status" value="1"/>
</dbReference>
<dbReference type="InterPro" id="IPR004843">
    <property type="entry name" value="Calcineurin-like_PHP"/>
</dbReference>
<evidence type="ECO:0000313" key="3">
    <source>
        <dbReference type="EMBL" id="QNK41756.1"/>
    </source>
</evidence>
<organism evidence="3 4">
    <name type="scientific">Caproicibacter fermentans</name>
    <dbReference type="NCBI Taxonomy" id="2576756"/>
    <lineage>
        <taxon>Bacteria</taxon>
        <taxon>Bacillati</taxon>
        <taxon>Bacillota</taxon>
        <taxon>Clostridia</taxon>
        <taxon>Eubacteriales</taxon>
        <taxon>Acutalibacteraceae</taxon>
        <taxon>Caproicibacter</taxon>
    </lineage>
</organism>
<dbReference type="Pfam" id="PF00149">
    <property type="entry name" value="Metallophos"/>
    <property type="match status" value="1"/>
</dbReference>
<dbReference type="PANTHER" id="PTHR22953">
    <property type="entry name" value="ACID PHOSPHATASE RELATED"/>
    <property type="match status" value="1"/>
</dbReference>
<dbReference type="SUPFAM" id="SSF49899">
    <property type="entry name" value="Concanavalin A-like lectins/glucanases"/>
    <property type="match status" value="1"/>
</dbReference>